<dbReference type="PROSITE" id="PS50943">
    <property type="entry name" value="HTH_CROC1"/>
    <property type="match status" value="1"/>
</dbReference>
<organism evidence="3 4">
    <name type="scientific">Burkholderia puraquae</name>
    <dbReference type="NCBI Taxonomy" id="1904757"/>
    <lineage>
        <taxon>Bacteria</taxon>
        <taxon>Pseudomonadati</taxon>
        <taxon>Pseudomonadota</taxon>
        <taxon>Betaproteobacteria</taxon>
        <taxon>Burkholderiales</taxon>
        <taxon>Burkholderiaceae</taxon>
        <taxon>Burkholderia</taxon>
        <taxon>Burkholderia cepacia complex</taxon>
    </lineage>
</organism>
<protein>
    <submittedName>
        <fullName evidence="3">Transcriptional regulator</fullName>
    </submittedName>
</protein>
<feature type="domain" description="HTH cro/C1-type" evidence="1">
    <location>
        <begin position="15"/>
        <end position="46"/>
    </location>
</feature>
<dbReference type="CDD" id="cd00093">
    <property type="entry name" value="HTH_XRE"/>
    <property type="match status" value="1"/>
</dbReference>
<dbReference type="Gene3D" id="1.10.260.40">
    <property type="entry name" value="lambda repressor-like DNA-binding domains"/>
    <property type="match status" value="1"/>
</dbReference>
<dbReference type="RefSeq" id="WP_085038677.1">
    <property type="nucleotide sequence ID" value="NZ_CADIKG010000006.1"/>
</dbReference>
<dbReference type="Pfam" id="PF01381">
    <property type="entry name" value="HTH_3"/>
    <property type="match status" value="1"/>
</dbReference>
<sequence length="188" mass="20571">MRDPSLHPSSLGPQLKRWRALHRIKQNHAAELFGVAQSTISRWEAGLQQMSPDERATAERLLAARLDSAGDHALARLVTGSAGRMHLVCDLTHRLLAASPARAAEFSQPLSMLLGTSLWRYATPEIVRMEAALDTLGWHDRAGPPSVEFVTGANASRVVPIRGSMCRWTRMTLSDGSAARLVETLEDA</sequence>
<dbReference type="InterPro" id="IPR010982">
    <property type="entry name" value="Lambda_DNA-bd_dom_sf"/>
</dbReference>
<dbReference type="Proteomes" id="UP000494135">
    <property type="component" value="Unassembled WGS sequence"/>
</dbReference>
<dbReference type="SUPFAM" id="SSF47413">
    <property type="entry name" value="lambda repressor-like DNA-binding domains"/>
    <property type="match status" value="1"/>
</dbReference>
<dbReference type="InterPro" id="IPR001387">
    <property type="entry name" value="Cro/C1-type_HTH"/>
</dbReference>
<dbReference type="AlphaFoldDB" id="A0A1X1PL46"/>
<name>A0A1X1PL46_9BURK</name>
<dbReference type="Proteomes" id="UP000193146">
    <property type="component" value="Unassembled WGS sequence"/>
</dbReference>
<proteinExistence type="predicted"/>
<dbReference type="EMBL" id="NBYX01000003">
    <property type="protein sequence ID" value="ORT87527.1"/>
    <property type="molecule type" value="Genomic_DNA"/>
</dbReference>
<evidence type="ECO:0000313" key="3">
    <source>
        <dbReference type="EMBL" id="ORT87527.1"/>
    </source>
</evidence>
<reference evidence="3 4" key="1">
    <citation type="submission" date="2017-04" db="EMBL/GenBank/DDBJ databases">
        <title>Burkholderia puraquae sp. nov., a novel Burkholderia cepacia complex species from hospital setting samples.</title>
        <authorList>
            <person name="Martina P."/>
            <person name="Leguizamon M."/>
            <person name="Prieto C."/>
            <person name="Sousa S."/>
            <person name="Montanaro P."/>
            <person name="Draghi W."/>
            <person name="Staembler M."/>
            <person name="Bettiol M."/>
            <person name="Figoli C."/>
            <person name="Palau J."/>
            <person name="Alvarez F."/>
            <person name="Benetti S."/>
            <person name="Anchat E."/>
            <person name="Vescina C."/>
            <person name="Ferreras J."/>
            <person name="Lasch P."/>
            <person name="Lagares A."/>
            <person name="Zorreguieta A."/>
            <person name="Yantorno O."/>
            <person name="Bosch A."/>
        </authorList>
    </citation>
    <scope>NUCLEOTIDE SEQUENCE [LARGE SCALE GENOMIC DNA]</scope>
    <source>
        <strain evidence="3 4">CAMPA 1040</strain>
    </source>
</reference>
<gene>
    <name evidence="3" type="ORF">B7G54_08460</name>
    <name evidence="2" type="ORF">LMG29660_03128</name>
</gene>
<dbReference type="SMART" id="SM00530">
    <property type="entry name" value="HTH_XRE"/>
    <property type="match status" value="1"/>
</dbReference>
<evidence type="ECO:0000313" key="5">
    <source>
        <dbReference type="Proteomes" id="UP000494135"/>
    </source>
</evidence>
<reference evidence="2 5" key="2">
    <citation type="submission" date="2020-04" db="EMBL/GenBank/DDBJ databases">
        <authorList>
            <person name="De Canck E."/>
        </authorList>
    </citation>
    <scope>NUCLEOTIDE SEQUENCE [LARGE SCALE GENOMIC DNA]</scope>
    <source>
        <strain evidence="2 5">LMG 29660</strain>
    </source>
</reference>
<dbReference type="GO" id="GO:0003677">
    <property type="term" value="F:DNA binding"/>
    <property type="evidence" value="ECO:0007669"/>
    <property type="project" value="InterPro"/>
</dbReference>
<dbReference type="OrthoDB" id="123556at2"/>
<keyword evidence="4" id="KW-1185">Reference proteome</keyword>
<evidence type="ECO:0000313" key="4">
    <source>
        <dbReference type="Proteomes" id="UP000193146"/>
    </source>
</evidence>
<evidence type="ECO:0000259" key="1">
    <source>
        <dbReference type="PROSITE" id="PS50943"/>
    </source>
</evidence>
<accession>A0A1X1PL46</accession>
<dbReference type="EMBL" id="CADIKG010000006">
    <property type="protein sequence ID" value="CAB3757460.1"/>
    <property type="molecule type" value="Genomic_DNA"/>
</dbReference>
<evidence type="ECO:0000313" key="2">
    <source>
        <dbReference type="EMBL" id="CAB3757460.1"/>
    </source>
</evidence>